<reference evidence="10 11" key="1">
    <citation type="submission" date="2016-08" db="EMBL/GenBank/DDBJ databases">
        <title>New Insights into Marine Group III Euryarchaeota, from dark to light.</title>
        <authorList>
            <person name="Haro-Moreno J.M."/>
            <person name="Rodriguez-Valera F."/>
            <person name="Lopez-Garcia P."/>
            <person name="Moreira D."/>
            <person name="Martin-Cuadrado A.B."/>
        </authorList>
    </citation>
    <scope>NUCLEOTIDE SEQUENCE [LARGE SCALE GENOMIC DNA]</scope>
    <source>
        <strain evidence="10">CG-Epi4</strain>
    </source>
</reference>
<evidence type="ECO:0000256" key="7">
    <source>
        <dbReference type="PIRSR" id="PIRSR001589-2"/>
    </source>
</evidence>
<dbReference type="InterPro" id="IPR014729">
    <property type="entry name" value="Rossmann-like_a/b/a_fold"/>
</dbReference>
<comment type="catalytic activity">
    <reaction evidence="5">
        <text>L-aspartate + L-glutamine + ATP + H2O = L-asparagine + L-glutamate + AMP + diphosphate + H(+)</text>
        <dbReference type="Rhea" id="RHEA:12228"/>
        <dbReference type="ChEBI" id="CHEBI:15377"/>
        <dbReference type="ChEBI" id="CHEBI:15378"/>
        <dbReference type="ChEBI" id="CHEBI:29985"/>
        <dbReference type="ChEBI" id="CHEBI:29991"/>
        <dbReference type="ChEBI" id="CHEBI:30616"/>
        <dbReference type="ChEBI" id="CHEBI:33019"/>
        <dbReference type="ChEBI" id="CHEBI:58048"/>
        <dbReference type="ChEBI" id="CHEBI:58359"/>
        <dbReference type="ChEBI" id="CHEBI:456215"/>
        <dbReference type="EC" id="6.3.5.4"/>
    </reaction>
</comment>
<dbReference type="PANTHER" id="PTHR43284">
    <property type="entry name" value="ASPARAGINE SYNTHETASE (GLUTAMINE-HYDROLYZING)"/>
    <property type="match status" value="1"/>
</dbReference>
<keyword evidence="4 6" id="KW-0315">Glutamine amidotransferase</keyword>
<dbReference type="InterPro" id="IPR029055">
    <property type="entry name" value="Ntn_hydrolases_N"/>
</dbReference>
<dbReference type="SUPFAM" id="SSF56235">
    <property type="entry name" value="N-terminal nucleophile aminohydrolases (Ntn hydrolases)"/>
    <property type="match status" value="1"/>
</dbReference>
<evidence type="ECO:0000259" key="9">
    <source>
        <dbReference type="PROSITE" id="PS51278"/>
    </source>
</evidence>
<dbReference type="PANTHER" id="PTHR43284:SF1">
    <property type="entry name" value="ASPARAGINE SYNTHETASE"/>
    <property type="match status" value="1"/>
</dbReference>
<dbReference type="GO" id="GO:0006529">
    <property type="term" value="P:asparagine biosynthetic process"/>
    <property type="evidence" value="ECO:0007669"/>
    <property type="project" value="UniProtKB-KW"/>
</dbReference>
<dbReference type="InterPro" id="IPR001962">
    <property type="entry name" value="Asn_synthase"/>
</dbReference>
<dbReference type="GO" id="GO:0005829">
    <property type="term" value="C:cytosol"/>
    <property type="evidence" value="ECO:0007669"/>
    <property type="project" value="TreeGrafter"/>
</dbReference>
<dbReference type="PROSITE" id="PS51278">
    <property type="entry name" value="GATASE_TYPE_2"/>
    <property type="match status" value="1"/>
</dbReference>
<dbReference type="InterPro" id="IPR006426">
    <property type="entry name" value="Asn_synth_AEB"/>
</dbReference>
<dbReference type="InterPro" id="IPR051786">
    <property type="entry name" value="ASN_synthetase/amidase"/>
</dbReference>
<evidence type="ECO:0000256" key="3">
    <source>
        <dbReference type="ARBA" id="ARBA00022840"/>
    </source>
</evidence>
<dbReference type="SUPFAM" id="SSF52402">
    <property type="entry name" value="Adenine nucleotide alpha hydrolases-like"/>
    <property type="match status" value="1"/>
</dbReference>
<dbReference type="Gene3D" id="3.60.20.10">
    <property type="entry name" value="Glutamine Phosphoribosylpyrophosphate, subunit 1, domain 1"/>
    <property type="match status" value="1"/>
</dbReference>
<dbReference type="PIRSF" id="PIRSF001589">
    <property type="entry name" value="Asn_synthetase_glu-h"/>
    <property type="match status" value="1"/>
</dbReference>
<dbReference type="GO" id="GO:0004066">
    <property type="term" value="F:asparagine synthase (glutamine-hydrolyzing) activity"/>
    <property type="evidence" value="ECO:0007669"/>
    <property type="project" value="UniProtKB-EC"/>
</dbReference>
<comment type="caution">
    <text evidence="10">The sequence shown here is derived from an EMBL/GenBank/DDBJ whole genome shotgun (WGS) entry which is preliminary data.</text>
</comment>
<gene>
    <name evidence="10" type="ORF">BEU01_01445</name>
</gene>
<evidence type="ECO:0000256" key="5">
    <source>
        <dbReference type="PIRNR" id="PIRNR001589"/>
    </source>
</evidence>
<dbReference type="EMBL" id="MIYX01000021">
    <property type="protein sequence ID" value="OIR20579.1"/>
    <property type="molecule type" value="Genomic_DNA"/>
</dbReference>
<feature type="binding site" evidence="7">
    <location>
        <position position="265"/>
    </location>
    <ligand>
        <name>ATP</name>
        <dbReference type="ChEBI" id="CHEBI:30616"/>
    </ligand>
</feature>
<protein>
    <recommendedName>
        <fullName evidence="5">Putative asparagine synthetase [glutamine-hydrolyzing]</fullName>
        <ecNumber evidence="5">6.3.5.4</ecNumber>
    </recommendedName>
</protein>
<dbReference type="AlphaFoldDB" id="A0A1J5TKB5"/>
<comment type="similarity">
    <text evidence="1">Belongs to the asparagine synthetase family.</text>
</comment>
<dbReference type="EC" id="6.3.5.4" evidence="5"/>
<evidence type="ECO:0000256" key="4">
    <source>
        <dbReference type="ARBA" id="ARBA00022962"/>
    </source>
</evidence>
<organism evidence="10 11">
    <name type="scientific">Marine Group III euryarchaeote CG-Epi4</name>
    <dbReference type="NCBI Taxonomy" id="1888998"/>
    <lineage>
        <taxon>Archaea</taxon>
        <taxon>Methanobacteriati</taxon>
        <taxon>Thermoplasmatota</taxon>
        <taxon>Thermoplasmata</taxon>
        <taxon>Candidatus Thermoprofundales</taxon>
    </lineage>
</organism>
<keyword evidence="3 5" id="KW-0067">ATP-binding</keyword>
<sequence length="491" mass="57139">MCGILGIFGFNFINAEDSLHLQNHRGPDNTGIWQKEDVFLGHKRLSIIDLNPRSNQPFKIANEVIIFNGEIYNYEELAKEHHLDLTTTSDTEVVLLMYQKYKEKCLAFFNGMFSFVIYNTTTKKYFVARDRLGIKPLYWHHDSYCKDIFSSEVCSIKALISTSIDSFSVRQYEKLRMCVNNDTFFKEIKQFPAAHYMYSGEEPRRYWDIDLSFKEEPSDSELFALLSSSVSYRAIADVNVGSYLSGGLDSTIITALLKPENSWTVGFEDLNEFKWAEIASELYQTDHEALIVDEVKFWETMEFMVKKRGEPLSVPNEVLIYLMTKRVKTKNTVVLSGEGADELFFGYDRIFKWANSSNEFDILDFDEKYSYGKHSDLEVMEYALSKTKGQTRLEKVNYYFLTNHIQGLLRRLDNSTMLCSVEGRVPFLDHRLVDRIAGVSFDWKMGSTFKSSLKRVFSKIVPKDIIQRKKMGFPVPISYENWIKKNLEMFN</sequence>
<dbReference type="Gene3D" id="3.40.50.620">
    <property type="entry name" value="HUPs"/>
    <property type="match status" value="1"/>
</dbReference>
<evidence type="ECO:0000313" key="10">
    <source>
        <dbReference type="EMBL" id="OIR20579.1"/>
    </source>
</evidence>
<keyword evidence="6" id="KW-0028">Amino-acid biosynthesis</keyword>
<name>A0A1J5TKB5_9ARCH</name>
<evidence type="ECO:0000256" key="6">
    <source>
        <dbReference type="PIRSR" id="PIRSR001589-1"/>
    </source>
</evidence>
<feature type="domain" description="Glutamine amidotransferase type-2" evidence="9">
    <location>
        <begin position="2"/>
        <end position="202"/>
    </location>
</feature>
<keyword evidence="2 5" id="KW-0547">Nucleotide-binding</keyword>
<dbReference type="Proteomes" id="UP000183375">
    <property type="component" value="Unassembled WGS sequence"/>
</dbReference>
<evidence type="ECO:0000256" key="8">
    <source>
        <dbReference type="PIRSR" id="PIRSR001589-3"/>
    </source>
</evidence>
<feature type="binding site" evidence="7">
    <location>
        <begin position="336"/>
        <end position="337"/>
    </location>
    <ligand>
        <name>ATP</name>
        <dbReference type="ChEBI" id="CHEBI:30616"/>
    </ligand>
</feature>
<dbReference type="InterPro" id="IPR033738">
    <property type="entry name" value="AsnB_N"/>
</dbReference>
<dbReference type="Pfam" id="PF13522">
    <property type="entry name" value="GATase_6"/>
    <property type="match status" value="1"/>
</dbReference>
<dbReference type="InterPro" id="IPR017932">
    <property type="entry name" value="GATase_2_dom"/>
</dbReference>
<dbReference type="GO" id="GO:0005524">
    <property type="term" value="F:ATP binding"/>
    <property type="evidence" value="ECO:0007669"/>
    <property type="project" value="UniProtKB-KW"/>
</dbReference>
<keyword evidence="6" id="KW-0061">Asparagine biosynthesis</keyword>
<feature type="active site" description="For GATase activity" evidence="6">
    <location>
        <position position="2"/>
    </location>
</feature>
<accession>A0A1J5TKB5</accession>
<dbReference type="CDD" id="cd00712">
    <property type="entry name" value="AsnB"/>
    <property type="match status" value="1"/>
</dbReference>
<evidence type="ECO:0000313" key="11">
    <source>
        <dbReference type="Proteomes" id="UP000183375"/>
    </source>
</evidence>
<feature type="binding site" evidence="7">
    <location>
        <position position="90"/>
    </location>
    <ligand>
        <name>L-glutamine</name>
        <dbReference type="ChEBI" id="CHEBI:58359"/>
    </ligand>
</feature>
<evidence type="ECO:0000256" key="1">
    <source>
        <dbReference type="ARBA" id="ARBA00005752"/>
    </source>
</evidence>
<dbReference type="NCBIfam" id="TIGR01536">
    <property type="entry name" value="asn_synth_AEB"/>
    <property type="match status" value="1"/>
</dbReference>
<evidence type="ECO:0000256" key="2">
    <source>
        <dbReference type="ARBA" id="ARBA00022741"/>
    </source>
</evidence>
<dbReference type="CDD" id="cd01991">
    <property type="entry name" value="Asn_synthase_B_C"/>
    <property type="match status" value="1"/>
</dbReference>
<feature type="site" description="Important for beta-aspartyl-AMP intermediate formation" evidence="8">
    <location>
        <position position="338"/>
    </location>
</feature>
<proteinExistence type="inferred from homology"/>
<dbReference type="Pfam" id="PF00733">
    <property type="entry name" value="Asn_synthase"/>
    <property type="match status" value="1"/>
</dbReference>